<dbReference type="NCBIfam" id="TIGR01224">
    <property type="entry name" value="hutI"/>
    <property type="match status" value="1"/>
</dbReference>
<evidence type="ECO:0000259" key="12">
    <source>
        <dbReference type="Pfam" id="PF01979"/>
    </source>
</evidence>
<evidence type="ECO:0000256" key="9">
    <source>
        <dbReference type="ARBA" id="ARBA00022808"/>
    </source>
</evidence>
<comment type="pathway">
    <text evidence="3">Amino-acid degradation; L-histidine degradation into L-glutamate; N-formimidoyl-L-glutamate from L-histidine: step 3/3.</text>
</comment>
<dbReference type="GO" id="GO:0019557">
    <property type="term" value="P:L-histidine catabolic process to glutamate and formate"/>
    <property type="evidence" value="ECO:0007669"/>
    <property type="project" value="UniProtKB-UniPathway"/>
</dbReference>
<dbReference type="GO" id="GO:0050480">
    <property type="term" value="F:imidazolonepropionase activity"/>
    <property type="evidence" value="ECO:0007669"/>
    <property type="project" value="UniProtKB-EC"/>
</dbReference>
<organism evidence="13 14">
    <name type="scientific">Daphnia magna</name>
    <dbReference type="NCBI Taxonomy" id="35525"/>
    <lineage>
        <taxon>Eukaryota</taxon>
        <taxon>Metazoa</taxon>
        <taxon>Ecdysozoa</taxon>
        <taxon>Arthropoda</taxon>
        <taxon>Crustacea</taxon>
        <taxon>Branchiopoda</taxon>
        <taxon>Diplostraca</taxon>
        <taxon>Cladocera</taxon>
        <taxon>Anomopoda</taxon>
        <taxon>Daphniidae</taxon>
        <taxon>Daphnia</taxon>
    </lineage>
</organism>
<dbReference type="InterPro" id="IPR006680">
    <property type="entry name" value="Amidohydro-rel"/>
</dbReference>
<keyword evidence="8" id="KW-0378">Hydrolase</keyword>
<evidence type="ECO:0000256" key="3">
    <source>
        <dbReference type="ARBA" id="ARBA00004758"/>
    </source>
</evidence>
<dbReference type="SUPFAM" id="SSF51556">
    <property type="entry name" value="Metallo-dependent hydrolases"/>
    <property type="match status" value="1"/>
</dbReference>
<evidence type="ECO:0000256" key="7">
    <source>
        <dbReference type="ARBA" id="ARBA00022723"/>
    </source>
</evidence>
<proteinExistence type="inferred from homology"/>
<dbReference type="GO" id="GO:0005737">
    <property type="term" value="C:cytoplasm"/>
    <property type="evidence" value="ECO:0007669"/>
    <property type="project" value="InterPro"/>
</dbReference>
<dbReference type="FunFam" id="3.20.20.140:FF:000007">
    <property type="entry name" value="Imidazolonepropionase"/>
    <property type="match status" value="1"/>
</dbReference>
<keyword evidence="7" id="KW-0479">Metal-binding</keyword>
<dbReference type="GO" id="GO:0046872">
    <property type="term" value="F:metal ion binding"/>
    <property type="evidence" value="ECO:0007669"/>
    <property type="project" value="UniProtKB-KW"/>
</dbReference>
<dbReference type="UniPathway" id="UPA00379">
    <property type="reaction ID" value="UER00551"/>
</dbReference>
<evidence type="ECO:0000256" key="11">
    <source>
        <dbReference type="ARBA" id="ARBA00023004"/>
    </source>
</evidence>
<dbReference type="AlphaFoldDB" id="A0A164TXG6"/>
<keyword evidence="14" id="KW-1185">Reference proteome</keyword>
<dbReference type="Pfam" id="PF01979">
    <property type="entry name" value="Amidohydro_1"/>
    <property type="match status" value="1"/>
</dbReference>
<dbReference type="Proteomes" id="UP000076858">
    <property type="component" value="Unassembled WGS sequence"/>
</dbReference>
<comment type="similarity">
    <text evidence="4">Belongs to the metallo-dependent hydrolases superfamily. HutI family.</text>
</comment>
<dbReference type="InterPro" id="IPR005920">
    <property type="entry name" value="HutI"/>
</dbReference>
<evidence type="ECO:0000256" key="2">
    <source>
        <dbReference type="ARBA" id="ARBA00001965"/>
    </source>
</evidence>
<dbReference type="EMBL" id="LRGB01001663">
    <property type="protein sequence ID" value="KZS10856.1"/>
    <property type="molecule type" value="Genomic_DNA"/>
</dbReference>
<evidence type="ECO:0000256" key="4">
    <source>
        <dbReference type="ARBA" id="ARBA00008002"/>
    </source>
</evidence>
<dbReference type="EC" id="3.5.2.7" evidence="5"/>
<protein>
    <recommendedName>
        <fullName evidence="6">Probable imidazolonepropionase</fullName>
        <ecNumber evidence="5">3.5.2.7</ecNumber>
    </recommendedName>
</protein>
<gene>
    <name evidence="13" type="ORF">APZ42_024493</name>
</gene>
<evidence type="ECO:0000313" key="13">
    <source>
        <dbReference type="EMBL" id="KZS10856.1"/>
    </source>
</evidence>
<feature type="domain" description="Amidohydrolase-related" evidence="12">
    <location>
        <begin position="85"/>
        <end position="411"/>
    </location>
</feature>
<evidence type="ECO:0000256" key="10">
    <source>
        <dbReference type="ARBA" id="ARBA00022833"/>
    </source>
</evidence>
<evidence type="ECO:0000256" key="8">
    <source>
        <dbReference type="ARBA" id="ARBA00022801"/>
    </source>
</evidence>
<evidence type="ECO:0000256" key="1">
    <source>
        <dbReference type="ARBA" id="ARBA00000853"/>
    </source>
</evidence>
<comment type="cofactor">
    <cofactor evidence="2">
        <name>Fe(3+)</name>
        <dbReference type="ChEBI" id="CHEBI:29034"/>
    </cofactor>
</comment>
<keyword evidence="9" id="KW-0369">Histidine metabolism</keyword>
<accession>A0A164TXG6</accession>
<sequence length="434" mass="47463">MRLWVKHARQVVRVVSDADPCREYLAGPAQKNCNLAILEEKDGIGLSIIIDRDGLIADIGYDDVMQHKYENQTIEEIIDATGRSVLPGLVDAHTHPVWAGDRVHEFSMKLAGATYMDIYEAGGGIHFTVNHTRNASEDELYGLLRQRLMRMLANGTVLVEGKSGYGLDAENEIKMLRVLERAKRELPIDISSTFCGAHAVPKNQTAEEATQNVLNEQLPKVMLMQANGELHVDSIDVFCEKGVFDVEQSRRILEAGKRAGLRLNFHADELTPINGTEMGASIGAEAMSHLEEISPAGIAAMAVKPSIAVILPTTAYLLRLKPPPVREMITQGVPVALGSDFNPNAYCLSMPLVMNLACVLFGMTLPEALVAATINAAAALGKQNTHGSLEIGKYGDLLILNAPRWEHLVYQMGDNQQVIGQVIKRGRIIDRTAT</sequence>
<dbReference type="CDD" id="cd01296">
    <property type="entry name" value="Imidazolone-5PH"/>
    <property type="match status" value="1"/>
</dbReference>
<dbReference type="STRING" id="35525.A0A164TXG6"/>
<evidence type="ECO:0000313" key="14">
    <source>
        <dbReference type="Proteomes" id="UP000076858"/>
    </source>
</evidence>
<dbReference type="InterPro" id="IPR032466">
    <property type="entry name" value="Metal_Hydrolase"/>
</dbReference>
<comment type="caution">
    <text evidence="13">The sequence shown here is derived from an EMBL/GenBank/DDBJ whole genome shotgun (WGS) entry which is preliminary data.</text>
</comment>
<keyword evidence="11" id="KW-0408">Iron</keyword>
<comment type="catalytic activity">
    <reaction evidence="1">
        <text>4-imidazolone-5-propanoate + H2O = N-formimidoyl-L-glutamate</text>
        <dbReference type="Rhea" id="RHEA:23660"/>
        <dbReference type="ChEBI" id="CHEBI:15377"/>
        <dbReference type="ChEBI" id="CHEBI:58928"/>
        <dbReference type="ChEBI" id="CHEBI:77893"/>
        <dbReference type="EC" id="3.5.2.7"/>
    </reaction>
</comment>
<dbReference type="PANTHER" id="PTHR42752:SF1">
    <property type="entry name" value="IMIDAZOLONEPROPIONASE-RELATED"/>
    <property type="match status" value="1"/>
</dbReference>
<dbReference type="InterPro" id="IPR011059">
    <property type="entry name" value="Metal-dep_hydrolase_composite"/>
</dbReference>
<dbReference type="SUPFAM" id="SSF51338">
    <property type="entry name" value="Composite domain of metallo-dependent hydrolases"/>
    <property type="match status" value="1"/>
</dbReference>
<dbReference type="GO" id="GO:0019556">
    <property type="term" value="P:L-histidine catabolic process to glutamate and formamide"/>
    <property type="evidence" value="ECO:0007669"/>
    <property type="project" value="UniProtKB-UniPathway"/>
</dbReference>
<evidence type="ECO:0000256" key="5">
    <source>
        <dbReference type="ARBA" id="ARBA00012864"/>
    </source>
</evidence>
<evidence type="ECO:0000256" key="6">
    <source>
        <dbReference type="ARBA" id="ARBA00013406"/>
    </source>
</evidence>
<reference evidence="13 14" key="1">
    <citation type="submission" date="2016-03" db="EMBL/GenBank/DDBJ databases">
        <title>EvidentialGene: Evidence-directed Construction of Genes on Genomes.</title>
        <authorList>
            <person name="Gilbert D.G."/>
            <person name="Choi J.-H."/>
            <person name="Mockaitis K."/>
            <person name="Colbourne J."/>
            <person name="Pfrender M."/>
        </authorList>
    </citation>
    <scope>NUCLEOTIDE SEQUENCE [LARGE SCALE GENOMIC DNA]</scope>
    <source>
        <strain evidence="13 14">Xinb3</strain>
        <tissue evidence="13">Complete organism</tissue>
    </source>
</reference>
<dbReference type="Gene3D" id="3.20.20.140">
    <property type="entry name" value="Metal-dependent hydrolases"/>
    <property type="match status" value="1"/>
</dbReference>
<dbReference type="PANTHER" id="PTHR42752">
    <property type="entry name" value="IMIDAZOLONEPROPIONASE"/>
    <property type="match status" value="1"/>
</dbReference>
<dbReference type="Gene3D" id="2.30.40.10">
    <property type="entry name" value="Urease, subunit C, domain 1"/>
    <property type="match status" value="1"/>
</dbReference>
<keyword evidence="10" id="KW-0862">Zinc</keyword>
<name>A0A164TXG6_9CRUS</name>
<dbReference type="OrthoDB" id="194468at2759"/>